<keyword evidence="1" id="KW-1133">Transmembrane helix</keyword>
<protein>
    <submittedName>
        <fullName evidence="2">Uncharacterized protein</fullName>
    </submittedName>
</protein>
<evidence type="ECO:0000313" key="2">
    <source>
        <dbReference type="EMBL" id="MDX5985367.1"/>
    </source>
</evidence>
<keyword evidence="1" id="KW-0472">Membrane</keyword>
<name>A0ABU4PNF6_9SPHN</name>
<proteinExistence type="predicted"/>
<gene>
    <name evidence="2" type="ORF">SIL82_14005</name>
</gene>
<keyword evidence="1" id="KW-0812">Transmembrane</keyword>
<dbReference type="EMBL" id="JAWXXV010000001">
    <property type="protein sequence ID" value="MDX5985367.1"/>
    <property type="molecule type" value="Genomic_DNA"/>
</dbReference>
<dbReference type="Proteomes" id="UP001279660">
    <property type="component" value="Unassembled WGS sequence"/>
</dbReference>
<dbReference type="RefSeq" id="WP_010408267.1">
    <property type="nucleotide sequence ID" value="NZ_JAWXXV010000001.1"/>
</dbReference>
<feature type="transmembrane region" description="Helical" evidence="1">
    <location>
        <begin position="12"/>
        <end position="29"/>
    </location>
</feature>
<keyword evidence="3" id="KW-1185">Reference proteome</keyword>
<sequence>MTVTNKSFDQSRQIAMVGLIVLVLGLWMLGSNNAFASDIVKLLYILAFSVALRFALPKQPSAKLRFVRSVPWIALISACLTAGSTLLFPEPTEGPVVGLVVFGFYLGLPILFFTSLLTFVRFPTDNLA</sequence>
<evidence type="ECO:0000313" key="3">
    <source>
        <dbReference type="Proteomes" id="UP001279660"/>
    </source>
</evidence>
<accession>A0ABU4PNF6</accession>
<organism evidence="2 3">
    <name type="scientific">Sphingomonas echinoides</name>
    <dbReference type="NCBI Taxonomy" id="59803"/>
    <lineage>
        <taxon>Bacteria</taxon>
        <taxon>Pseudomonadati</taxon>
        <taxon>Pseudomonadota</taxon>
        <taxon>Alphaproteobacteria</taxon>
        <taxon>Sphingomonadales</taxon>
        <taxon>Sphingomonadaceae</taxon>
        <taxon>Sphingomonas</taxon>
    </lineage>
</organism>
<feature type="transmembrane region" description="Helical" evidence="1">
    <location>
        <begin position="94"/>
        <end position="120"/>
    </location>
</feature>
<comment type="caution">
    <text evidence="2">The sequence shown here is derived from an EMBL/GenBank/DDBJ whole genome shotgun (WGS) entry which is preliminary data.</text>
</comment>
<reference evidence="2 3" key="1">
    <citation type="submission" date="2023-11" db="EMBL/GenBank/DDBJ databases">
        <title>MicrobeMod: A computational toolkit for identifying prokaryotic methylation and restriction-modification with nanopore sequencing.</title>
        <authorList>
            <person name="Crits-Christoph A."/>
            <person name="Kang S.C."/>
            <person name="Lee H."/>
            <person name="Ostrov N."/>
        </authorList>
    </citation>
    <scope>NUCLEOTIDE SEQUENCE [LARGE SCALE GENOMIC DNA]</scope>
    <source>
        <strain evidence="2 3">ATCC 14820</strain>
    </source>
</reference>
<feature type="transmembrane region" description="Helical" evidence="1">
    <location>
        <begin position="66"/>
        <end position="88"/>
    </location>
</feature>
<evidence type="ECO:0000256" key="1">
    <source>
        <dbReference type="SAM" id="Phobius"/>
    </source>
</evidence>
<feature type="transmembrane region" description="Helical" evidence="1">
    <location>
        <begin position="35"/>
        <end position="54"/>
    </location>
</feature>